<dbReference type="RefSeq" id="WP_025712434.1">
    <property type="nucleotide sequence ID" value="NZ_CAAHGB010000003.1"/>
</dbReference>
<organism evidence="1 2">
    <name type="scientific">Klebsiella quasivariicola</name>
    <dbReference type="NCBI Taxonomy" id="2026240"/>
    <lineage>
        <taxon>Bacteria</taxon>
        <taxon>Pseudomonadati</taxon>
        <taxon>Pseudomonadota</taxon>
        <taxon>Gammaproteobacteria</taxon>
        <taxon>Enterobacterales</taxon>
        <taxon>Enterobacteriaceae</taxon>
        <taxon>Klebsiella/Raoultella group</taxon>
        <taxon>Klebsiella</taxon>
        <taxon>Klebsiella pneumoniae complex</taxon>
    </lineage>
</organism>
<dbReference type="GeneID" id="69755542"/>
<sequence>MFNYLVTQSDNTVESMLTGKYPKSQEGLQLGNGLSGGAGRGLSYLLGSAQDFTIIRHDHQQAPV</sequence>
<dbReference type="EMBL" id="UJZG01000001">
    <property type="protein sequence ID" value="SXD86436.1"/>
    <property type="molecule type" value="Genomic_DNA"/>
</dbReference>
<comment type="caution">
    <text evidence="1">The sequence shown here is derived from an EMBL/GenBank/DDBJ whole genome shotgun (WGS) entry which is preliminary data.</text>
</comment>
<gene>
    <name evidence="1" type="ORF">SAMEA3538780_00226</name>
</gene>
<evidence type="ECO:0000313" key="1">
    <source>
        <dbReference type="EMBL" id="SXD86436.1"/>
    </source>
</evidence>
<name>A0A8B4TQ01_9ENTR</name>
<protein>
    <submittedName>
        <fullName evidence="1">Uncharacterized protein</fullName>
    </submittedName>
</protein>
<dbReference type="Proteomes" id="UP000257712">
    <property type="component" value="Unassembled WGS sequence"/>
</dbReference>
<accession>A0A8B4TQ01</accession>
<reference evidence="1 2" key="1">
    <citation type="submission" date="2018-08" db="EMBL/GenBank/DDBJ databases">
        <authorList>
            <consortium name="Pathogen Informatics"/>
        </authorList>
    </citation>
    <scope>NUCLEOTIDE SEQUENCE [LARGE SCALE GENOMIC DNA]</scope>
    <source>
        <strain evidence="1 2">EuSCAPE_IT371</strain>
    </source>
</reference>
<proteinExistence type="predicted"/>
<evidence type="ECO:0000313" key="2">
    <source>
        <dbReference type="Proteomes" id="UP000257712"/>
    </source>
</evidence>
<dbReference type="AlphaFoldDB" id="A0A8B4TQ01"/>